<dbReference type="RefSeq" id="XP_067822438.1">
    <property type="nucleotide sequence ID" value="XM_067966573.1"/>
</dbReference>
<dbReference type="Pfam" id="PF14966">
    <property type="entry name" value="DNA_repr_REX1B"/>
    <property type="match status" value="1"/>
</dbReference>
<name>A0A976NYR5_BRELC</name>
<accession>A0A976NYR5</accession>
<dbReference type="KEGG" id="blac:94352244"/>
<dbReference type="OrthoDB" id="434723at2759"/>
<comment type="caution">
    <text evidence="1">The sequence shown here is derived from an EMBL/GenBank/DDBJ whole genome shotgun (WGS) entry which is preliminary data.</text>
</comment>
<evidence type="ECO:0000313" key="1">
    <source>
        <dbReference type="EMBL" id="TDH72939.1"/>
    </source>
</evidence>
<proteinExistence type="predicted"/>
<dbReference type="AlphaFoldDB" id="A0A976NYR5"/>
<sequence>MEFQKCLTLLASRPANAHEKCEKQFAAQGECMSKTFIESAEPTDFKELEDMPLSGSRELVQRFLRLQETRVQIYAWISKAPKDGSIFHILCDQKGKKILDNIDILLQLFSLGSNFTDTFSKVSERINQVEKQLRHKQQVTVANLIRHIQMEEKEKLLLTSAELIEKMRLSDALRQVDPDEPAVAFLNRSLKALIEKHTACVIRINGFLEDLCAEIADLED</sequence>
<dbReference type="Proteomes" id="UP000294530">
    <property type="component" value="Unassembled WGS sequence"/>
</dbReference>
<dbReference type="GeneID" id="94352244"/>
<dbReference type="PANTHER" id="PTHR28309:SF1">
    <property type="entry name" value="REQUIRED FOR EXCISION 1-B DOMAIN-CONTAINING PROTEIN"/>
    <property type="match status" value="1"/>
</dbReference>
<organism evidence="1 2">
    <name type="scientific">Bremia lactucae</name>
    <name type="common">Lettuce downy mildew</name>
    <dbReference type="NCBI Taxonomy" id="4779"/>
    <lineage>
        <taxon>Eukaryota</taxon>
        <taxon>Sar</taxon>
        <taxon>Stramenopiles</taxon>
        <taxon>Oomycota</taxon>
        <taxon>Peronosporomycetes</taxon>
        <taxon>Peronosporales</taxon>
        <taxon>Peronosporaceae</taxon>
        <taxon>Bremia</taxon>
    </lineage>
</organism>
<evidence type="ECO:0000313" key="2">
    <source>
        <dbReference type="Proteomes" id="UP000294530"/>
    </source>
</evidence>
<reference evidence="1 2" key="1">
    <citation type="journal article" date="2021" name="Genome Biol.">
        <title>AFLAP: assembly-free linkage analysis pipeline using k-mers from genome sequencing data.</title>
        <authorList>
            <person name="Fletcher K."/>
            <person name="Zhang L."/>
            <person name="Gil J."/>
            <person name="Han R."/>
            <person name="Cavanaugh K."/>
            <person name="Michelmore R."/>
        </authorList>
    </citation>
    <scope>NUCLEOTIDE SEQUENCE [LARGE SCALE GENOMIC DNA]</scope>
    <source>
        <strain evidence="1 2">SF5</strain>
    </source>
</reference>
<protein>
    <submittedName>
        <fullName evidence="1">Uncharacterized protein</fullName>
    </submittedName>
</protein>
<dbReference type="PANTHER" id="PTHR28309">
    <property type="entry name" value="REQUIRED FOR EXCISION 1-B DOMAIN-CONTAINING PROTEIN"/>
    <property type="match status" value="1"/>
</dbReference>
<keyword evidence="2" id="KW-1185">Reference proteome</keyword>
<gene>
    <name evidence="1" type="ORF">CCR75_008521</name>
</gene>
<dbReference type="EMBL" id="SHOA02000036">
    <property type="protein sequence ID" value="TDH72939.1"/>
    <property type="molecule type" value="Genomic_DNA"/>
</dbReference>
<dbReference type="InterPro" id="IPR039491">
    <property type="entry name" value="REX1-B"/>
</dbReference>